<proteinExistence type="inferred from homology"/>
<keyword evidence="6" id="KW-1185">Reference proteome</keyword>
<dbReference type="RefSeq" id="WP_114208351.1">
    <property type="nucleotide sequence ID" value="NZ_CP030840.1"/>
</dbReference>
<dbReference type="InterPro" id="IPR050300">
    <property type="entry name" value="GDXG_lipolytic_enzyme"/>
</dbReference>
<dbReference type="PANTHER" id="PTHR48081:SF30">
    <property type="entry name" value="ACETYL-HYDROLASE LIPR-RELATED"/>
    <property type="match status" value="1"/>
</dbReference>
<comment type="similarity">
    <text evidence="1">Belongs to the 'GDXG' lipolytic enzyme family.</text>
</comment>
<feature type="chain" id="PRO_5016280661" evidence="3">
    <location>
        <begin position="27"/>
        <end position="360"/>
    </location>
</feature>
<dbReference type="AlphaFoldDB" id="A0A2Z5G2B1"/>
<dbReference type="InterPro" id="IPR029058">
    <property type="entry name" value="AB_hydrolase_fold"/>
</dbReference>
<dbReference type="KEGG" id="abas:ACPOL_4054"/>
<dbReference type="Pfam" id="PF07859">
    <property type="entry name" value="Abhydrolase_3"/>
    <property type="match status" value="1"/>
</dbReference>
<evidence type="ECO:0000313" key="5">
    <source>
        <dbReference type="EMBL" id="AXC13333.1"/>
    </source>
</evidence>
<dbReference type="OrthoDB" id="9815425at2"/>
<dbReference type="Gene3D" id="3.40.50.1820">
    <property type="entry name" value="alpha/beta hydrolase"/>
    <property type="match status" value="1"/>
</dbReference>
<keyword evidence="2" id="KW-0378">Hydrolase</keyword>
<feature type="signal peptide" evidence="3">
    <location>
        <begin position="1"/>
        <end position="26"/>
    </location>
</feature>
<keyword evidence="3" id="KW-0732">Signal</keyword>
<accession>A0A2Z5G2B1</accession>
<protein>
    <submittedName>
        <fullName evidence="5">Lipase LipU</fullName>
    </submittedName>
</protein>
<dbReference type="EMBL" id="CP030840">
    <property type="protein sequence ID" value="AXC13333.1"/>
    <property type="molecule type" value="Genomic_DNA"/>
</dbReference>
<feature type="domain" description="Alpha/beta hydrolase fold-3" evidence="4">
    <location>
        <begin position="131"/>
        <end position="334"/>
    </location>
</feature>
<evidence type="ECO:0000313" key="6">
    <source>
        <dbReference type="Proteomes" id="UP000253606"/>
    </source>
</evidence>
<evidence type="ECO:0000256" key="2">
    <source>
        <dbReference type="ARBA" id="ARBA00022801"/>
    </source>
</evidence>
<dbReference type="GO" id="GO:0004806">
    <property type="term" value="F:triacylglycerol lipase activity"/>
    <property type="evidence" value="ECO:0007669"/>
    <property type="project" value="TreeGrafter"/>
</dbReference>
<sequence length="360" mass="39074">MPLRTKLALVVILLCGLIATSTKLYAQDAAQPAPNVVVNSDGTVQIPSYAVPLSSFLSPDAKTYVTDHMREMQDPELVKQDQGVPRFMKRYLERDEALFALERKDVSLGGVHTYTYSPRAGISDKNKARVLINLHGGGFSGCWPGCAELESMPISALMKIKVVTVDYREGPDNKFPAASEDVASVYRELLKTYKPQDIGIYGCSAGGMLTAMSLAWFQTHGLPTPGAVGIYCASAGAFGGDATYIAFPFGEGRMPPAHPPAQSQLGYFGGTDMKDPLVSPMNSPEILAKFPPTLLITGTRDFAMSGTIHTDAELTKRGVKAELHVWDGLFHGFFYNADVPESQDAFNVMISFFDRNLGTK</sequence>
<evidence type="ECO:0000259" key="4">
    <source>
        <dbReference type="Pfam" id="PF07859"/>
    </source>
</evidence>
<reference evidence="5 6" key="1">
    <citation type="journal article" date="2018" name="Front. Microbiol.">
        <title>Hydrolytic Capabilities as a Key to Environmental Success: Chitinolytic and Cellulolytic Acidobacteria From Acidic Sub-arctic Soils and Boreal Peatlands.</title>
        <authorList>
            <person name="Belova S.E."/>
            <person name="Ravin N.V."/>
            <person name="Pankratov T.A."/>
            <person name="Rakitin A.L."/>
            <person name="Ivanova A.A."/>
            <person name="Beletsky A.V."/>
            <person name="Mardanov A.V."/>
            <person name="Sinninghe Damste J.S."/>
            <person name="Dedysh S.N."/>
        </authorList>
    </citation>
    <scope>NUCLEOTIDE SEQUENCE [LARGE SCALE GENOMIC DNA]</scope>
    <source>
        <strain evidence="5 6">SBC82</strain>
    </source>
</reference>
<dbReference type="InterPro" id="IPR013094">
    <property type="entry name" value="AB_hydrolase_3"/>
</dbReference>
<name>A0A2Z5G2B1_9BACT</name>
<evidence type="ECO:0000256" key="1">
    <source>
        <dbReference type="ARBA" id="ARBA00010515"/>
    </source>
</evidence>
<organism evidence="5 6">
    <name type="scientific">Acidisarcina polymorpha</name>
    <dbReference type="NCBI Taxonomy" id="2211140"/>
    <lineage>
        <taxon>Bacteria</taxon>
        <taxon>Pseudomonadati</taxon>
        <taxon>Acidobacteriota</taxon>
        <taxon>Terriglobia</taxon>
        <taxon>Terriglobales</taxon>
        <taxon>Acidobacteriaceae</taxon>
        <taxon>Acidisarcina</taxon>
    </lineage>
</organism>
<dbReference type="PANTHER" id="PTHR48081">
    <property type="entry name" value="AB HYDROLASE SUPERFAMILY PROTEIN C4A8.06C"/>
    <property type="match status" value="1"/>
</dbReference>
<dbReference type="SUPFAM" id="SSF53474">
    <property type="entry name" value="alpha/beta-Hydrolases"/>
    <property type="match status" value="1"/>
</dbReference>
<dbReference type="Proteomes" id="UP000253606">
    <property type="component" value="Chromosome"/>
</dbReference>
<gene>
    <name evidence="5" type="ORF">ACPOL_4054</name>
</gene>
<evidence type="ECO:0000256" key="3">
    <source>
        <dbReference type="SAM" id="SignalP"/>
    </source>
</evidence>